<dbReference type="EMBL" id="VWOX01000001">
    <property type="protein sequence ID" value="KAA5547132.1"/>
    <property type="molecule type" value="Genomic_DNA"/>
</dbReference>
<dbReference type="InterPro" id="IPR011990">
    <property type="entry name" value="TPR-like_helical_dom_sf"/>
</dbReference>
<comment type="caution">
    <text evidence="3">The sequence shown here is derived from an EMBL/GenBank/DDBJ whole genome shotgun (WGS) entry which is preliminary data.</text>
</comment>
<keyword evidence="2" id="KW-1133">Transmembrane helix</keyword>
<evidence type="ECO:0000256" key="1">
    <source>
        <dbReference type="SAM" id="MobiDB-lite"/>
    </source>
</evidence>
<accession>A0A5M6DLK2</accession>
<keyword evidence="2" id="KW-0472">Membrane</keyword>
<feature type="transmembrane region" description="Helical" evidence="2">
    <location>
        <begin position="25"/>
        <end position="46"/>
    </location>
</feature>
<evidence type="ECO:0000313" key="4">
    <source>
        <dbReference type="Proteomes" id="UP000324479"/>
    </source>
</evidence>
<reference evidence="3 4" key="1">
    <citation type="submission" date="2019-08" db="EMBL/GenBank/DDBJ databases">
        <authorList>
            <person name="Dhanesh K."/>
            <person name="Kumar G."/>
            <person name="Sasikala C."/>
            <person name="Venkata Ramana C."/>
        </authorList>
    </citation>
    <scope>NUCLEOTIDE SEQUENCE [LARGE SCALE GENOMIC DNA]</scope>
    <source>
        <strain evidence="3 4">JC645</strain>
    </source>
</reference>
<proteinExistence type="predicted"/>
<evidence type="ECO:0000313" key="3">
    <source>
        <dbReference type="EMBL" id="KAA5547132.1"/>
    </source>
</evidence>
<feature type="region of interest" description="Disordered" evidence="1">
    <location>
        <begin position="171"/>
        <end position="215"/>
    </location>
</feature>
<evidence type="ECO:0000256" key="2">
    <source>
        <dbReference type="SAM" id="Phobius"/>
    </source>
</evidence>
<gene>
    <name evidence="3" type="ORF">FYK55_01570</name>
</gene>
<keyword evidence="2" id="KW-0812">Transmembrane</keyword>
<organism evidence="3 4">
    <name type="scientific">Roseiconus nitratireducens</name>
    <dbReference type="NCBI Taxonomy" id="2605748"/>
    <lineage>
        <taxon>Bacteria</taxon>
        <taxon>Pseudomonadati</taxon>
        <taxon>Planctomycetota</taxon>
        <taxon>Planctomycetia</taxon>
        <taxon>Pirellulales</taxon>
        <taxon>Pirellulaceae</taxon>
        <taxon>Roseiconus</taxon>
    </lineage>
</organism>
<dbReference type="Gene3D" id="1.25.40.10">
    <property type="entry name" value="Tetratricopeptide repeat domain"/>
    <property type="match status" value="1"/>
</dbReference>
<keyword evidence="4" id="KW-1185">Reference proteome</keyword>
<feature type="compositionally biased region" description="Basic and acidic residues" evidence="1">
    <location>
        <begin position="171"/>
        <end position="181"/>
    </location>
</feature>
<sequence>MNTRNYLTCLWPGLSELWWLGRLSALPLAIGFAIVLNSLLVLRFLYPTWLDPLLVRLACYLVFISWICWTIKSAKELPKLLQPRLLSETPDRFPDAHQAYLQADWPAAEKLLLGVLAIEPRDPPALLLLSGVYRHTGRPESAAALIDQMRLLEIADPWRIEIEAEMARIRRDRETSDHGPVEDQESSANADSDAEKRVSGDEDQGPSCAADLTAA</sequence>
<dbReference type="RefSeq" id="WP_150074241.1">
    <property type="nucleotide sequence ID" value="NZ_VWOX01000001.1"/>
</dbReference>
<dbReference type="Proteomes" id="UP000324479">
    <property type="component" value="Unassembled WGS sequence"/>
</dbReference>
<feature type="transmembrane region" description="Helical" evidence="2">
    <location>
        <begin position="53"/>
        <end position="72"/>
    </location>
</feature>
<protein>
    <submittedName>
        <fullName evidence="3">Tetratricopeptide repeat protein</fullName>
    </submittedName>
</protein>
<dbReference type="AlphaFoldDB" id="A0A5M6DLK2"/>
<name>A0A5M6DLK2_9BACT</name>
<dbReference type="Pfam" id="PF14559">
    <property type="entry name" value="TPR_19"/>
    <property type="match status" value="1"/>
</dbReference>